<protein>
    <recommendedName>
        <fullName evidence="4">Transposase DDE domain-containing protein</fullName>
    </recommendedName>
</protein>
<gene>
    <name evidence="2" type="ORF">AADV58_13330</name>
</gene>
<accession>A0ABZ2XG63</accession>
<evidence type="ECO:0000256" key="1">
    <source>
        <dbReference type="SAM" id="Phobius"/>
    </source>
</evidence>
<sequence>MIDYTSGWLPGDAPEVGWLGGWLLQIRIVIVSWILEAVKKKARVLPWPDRLLVRISDPRTAFS</sequence>
<feature type="transmembrane region" description="Helical" evidence="1">
    <location>
        <begin position="16"/>
        <end position="35"/>
    </location>
</feature>
<keyword evidence="1" id="KW-0812">Transmembrane</keyword>
<evidence type="ECO:0000313" key="3">
    <source>
        <dbReference type="Proteomes" id="UP001479520"/>
    </source>
</evidence>
<dbReference type="RefSeq" id="WP_157272462.1">
    <property type="nucleotide sequence ID" value="NZ_CP151406.1"/>
</dbReference>
<proteinExistence type="predicted"/>
<evidence type="ECO:0000313" key="2">
    <source>
        <dbReference type="EMBL" id="WZJ20917.1"/>
    </source>
</evidence>
<name>A0ABZ2XG63_9RHOO</name>
<keyword evidence="1" id="KW-1133">Transmembrane helix</keyword>
<dbReference type="Proteomes" id="UP001479520">
    <property type="component" value="Chromosome"/>
</dbReference>
<dbReference type="EMBL" id="CP151406">
    <property type="protein sequence ID" value="WZJ20917.1"/>
    <property type="molecule type" value="Genomic_DNA"/>
</dbReference>
<organism evidence="2 3">
    <name type="scientific">Azonexus hydrophilus</name>
    <dbReference type="NCBI Taxonomy" id="418702"/>
    <lineage>
        <taxon>Bacteria</taxon>
        <taxon>Pseudomonadati</taxon>
        <taxon>Pseudomonadota</taxon>
        <taxon>Betaproteobacteria</taxon>
        <taxon>Rhodocyclales</taxon>
        <taxon>Azonexaceae</taxon>
        <taxon>Azonexus</taxon>
    </lineage>
</organism>
<keyword evidence="1" id="KW-0472">Membrane</keyword>
<keyword evidence="3" id="KW-1185">Reference proteome</keyword>
<reference evidence="2 3" key="1">
    <citation type="submission" date="2024-04" db="EMBL/GenBank/DDBJ databases">
        <title>Dissimilatory iodate-reducing microorganisms contribute to the enrichment of iodine in groundwater.</title>
        <authorList>
            <person name="Jiang Z."/>
        </authorList>
    </citation>
    <scope>NUCLEOTIDE SEQUENCE [LARGE SCALE GENOMIC DNA]</scope>
    <source>
        <strain evidence="2 3">NCP973</strain>
    </source>
</reference>
<evidence type="ECO:0008006" key="4">
    <source>
        <dbReference type="Google" id="ProtNLM"/>
    </source>
</evidence>